<evidence type="ECO:0000313" key="2">
    <source>
        <dbReference type="EMBL" id="CDZ93504.1"/>
    </source>
</evidence>
<dbReference type="InterPro" id="IPR009956">
    <property type="entry name" value="Post-segregation_anti-tox_CcdA"/>
</dbReference>
<evidence type="ECO:0000256" key="1">
    <source>
        <dbReference type="ARBA" id="ARBA00022649"/>
    </source>
</evidence>
<dbReference type="STRING" id="1499686.BN1079_00796"/>
<accession>A0A078LR07</accession>
<protein>
    <submittedName>
        <fullName evidence="2">Post-segregation antitoxin CcdA</fullName>
    </submittedName>
</protein>
<dbReference type="Proteomes" id="UP000053902">
    <property type="component" value="Unassembled WGS sequence"/>
</dbReference>
<dbReference type="EMBL" id="CCSF01000001">
    <property type="protein sequence ID" value="CDZ93504.1"/>
    <property type="molecule type" value="Genomic_DNA"/>
</dbReference>
<evidence type="ECO:0000313" key="3">
    <source>
        <dbReference type="Proteomes" id="UP000053902"/>
    </source>
</evidence>
<proteinExistence type="predicted"/>
<dbReference type="RefSeq" id="WP_037022445.1">
    <property type="nucleotide sequence ID" value="NZ_CCSF01000001.1"/>
</dbReference>
<organism evidence="2 3">
    <name type="scientific">Pseudomonas saudiphocaensis</name>
    <dbReference type="NCBI Taxonomy" id="1499686"/>
    <lineage>
        <taxon>Bacteria</taxon>
        <taxon>Pseudomonadati</taxon>
        <taxon>Pseudomonadota</taxon>
        <taxon>Gammaproteobacteria</taxon>
        <taxon>Pseudomonadales</taxon>
        <taxon>Pseudomonadaceae</taxon>
        <taxon>Pseudomonas</taxon>
    </lineage>
</organism>
<dbReference type="OrthoDB" id="7219749at2"/>
<sequence length="81" mass="9076">MPAAYNPNAPKRAANLSVNGDLLNKAKELDINLSATLEQALAEILKKKQREQWLAENRKAIDAYNEHVEAHGVFSDDLRSF</sequence>
<dbReference type="HOGENOM" id="CLU_157097_2_0_6"/>
<keyword evidence="1" id="KW-1277">Toxin-antitoxin system</keyword>
<dbReference type="eggNOG" id="COG5302">
    <property type="taxonomic scope" value="Bacteria"/>
</dbReference>
<gene>
    <name evidence="2" type="ORF">BN1079_00796</name>
</gene>
<dbReference type="Pfam" id="PF07362">
    <property type="entry name" value="CcdA"/>
    <property type="match status" value="1"/>
</dbReference>
<reference evidence="2 3" key="1">
    <citation type="submission" date="2014-07" db="EMBL/GenBank/DDBJ databases">
        <authorList>
            <person name="Urmite Genomes Urmite Genomes"/>
        </authorList>
    </citation>
    <scope>NUCLEOTIDE SEQUENCE [LARGE SCALE GENOMIC DNA]</scope>
    <source>
        <strain evidence="2 3">20_BN</strain>
    </source>
</reference>
<name>A0A078LR07_9PSED</name>
<dbReference type="AlphaFoldDB" id="A0A078LR07"/>
<keyword evidence="3" id="KW-1185">Reference proteome</keyword>